<dbReference type="SUPFAM" id="SSF55060">
    <property type="entry name" value="GHMP Kinase, C-terminal domain"/>
    <property type="match status" value="1"/>
</dbReference>
<dbReference type="PRINTS" id="PR00958">
    <property type="entry name" value="HOMSERKINASE"/>
</dbReference>
<organism evidence="11 13">
    <name type="scientific">Candidatus Sysuiplasma superficiale</name>
    <dbReference type="NCBI Taxonomy" id="2823368"/>
    <lineage>
        <taxon>Archaea</taxon>
        <taxon>Methanobacteriati</taxon>
        <taxon>Thermoplasmatota</taxon>
        <taxon>Thermoplasmata</taxon>
        <taxon>Candidatus Sysuiplasmatales</taxon>
        <taxon>Candidatus Sysuiplasmataceae</taxon>
        <taxon>Candidatus Sysuiplasma</taxon>
    </lineage>
</organism>
<dbReference type="Gene3D" id="3.30.70.890">
    <property type="entry name" value="GHMP kinase, C-terminal domain"/>
    <property type="match status" value="1"/>
</dbReference>
<dbReference type="InterPro" id="IPR006204">
    <property type="entry name" value="GHMP_kinase_N_dom"/>
</dbReference>
<dbReference type="EMBL" id="JAGVSJ010000001">
    <property type="protein sequence ID" value="MBX8631033.1"/>
    <property type="molecule type" value="Genomic_DNA"/>
</dbReference>
<dbReference type="Gene3D" id="3.30.230.10">
    <property type="match status" value="1"/>
</dbReference>
<comment type="catalytic activity">
    <reaction evidence="7">
        <text>L-homoserine + ATP = O-phospho-L-homoserine + ADP + H(+)</text>
        <dbReference type="Rhea" id="RHEA:13985"/>
        <dbReference type="ChEBI" id="CHEBI:15378"/>
        <dbReference type="ChEBI" id="CHEBI:30616"/>
        <dbReference type="ChEBI" id="CHEBI:57476"/>
        <dbReference type="ChEBI" id="CHEBI:57590"/>
        <dbReference type="ChEBI" id="CHEBI:456216"/>
        <dbReference type="EC" id="2.7.1.39"/>
    </reaction>
</comment>
<comment type="function">
    <text evidence="7">Catalyzes the ATP-dependent phosphorylation of L-homoserine to L-homoserine phosphate.</text>
</comment>
<dbReference type="GO" id="GO:0005737">
    <property type="term" value="C:cytoplasm"/>
    <property type="evidence" value="ECO:0007669"/>
    <property type="project" value="UniProtKB-SubCell"/>
</dbReference>
<dbReference type="GO" id="GO:0004413">
    <property type="term" value="F:homoserine kinase activity"/>
    <property type="evidence" value="ECO:0007669"/>
    <property type="project" value="UniProtKB-UniRule"/>
</dbReference>
<dbReference type="InterPro" id="IPR014721">
    <property type="entry name" value="Ribsml_uS5_D2-typ_fold_subgr"/>
</dbReference>
<comment type="caution">
    <text evidence="7">Lacks conserved residue(s) required for the propagation of feature annotation.</text>
</comment>
<dbReference type="InterPro" id="IPR000870">
    <property type="entry name" value="Homoserine_kinase"/>
</dbReference>
<dbReference type="PANTHER" id="PTHR20861">
    <property type="entry name" value="HOMOSERINE/4-DIPHOSPHOCYTIDYL-2-C-METHYL-D-ERYTHRITOL KINASE"/>
    <property type="match status" value="1"/>
</dbReference>
<evidence type="ECO:0000313" key="12">
    <source>
        <dbReference type="EMBL" id="MBX8643675.1"/>
    </source>
</evidence>
<dbReference type="Pfam" id="PF00288">
    <property type="entry name" value="GHMP_kinases_N"/>
    <property type="match status" value="1"/>
</dbReference>
<dbReference type="Proteomes" id="UP000716004">
    <property type="component" value="Unassembled WGS sequence"/>
</dbReference>
<evidence type="ECO:0000256" key="1">
    <source>
        <dbReference type="ARBA" id="ARBA00022605"/>
    </source>
</evidence>
<comment type="pathway">
    <text evidence="7">Amino-acid biosynthesis; L-threonine biosynthesis; L-threonine from L-aspartate: step 4/5.</text>
</comment>
<dbReference type="InterPro" id="IPR013750">
    <property type="entry name" value="GHMP_kinase_C_dom"/>
</dbReference>
<evidence type="ECO:0000256" key="5">
    <source>
        <dbReference type="ARBA" id="ARBA00022777"/>
    </source>
</evidence>
<dbReference type="InterPro" id="IPR020568">
    <property type="entry name" value="Ribosomal_Su5_D2-typ_SF"/>
</dbReference>
<dbReference type="SUPFAM" id="SSF54211">
    <property type="entry name" value="Ribosomal protein S5 domain 2-like"/>
    <property type="match status" value="1"/>
</dbReference>
<feature type="domain" description="GHMP kinase C-terminal" evidence="10">
    <location>
        <begin position="210"/>
        <end position="283"/>
    </location>
</feature>
<dbReference type="Proteomes" id="UP000750197">
    <property type="component" value="Unassembled WGS sequence"/>
</dbReference>
<dbReference type="UniPathway" id="UPA00050">
    <property type="reaction ID" value="UER00064"/>
</dbReference>
<dbReference type="HAMAP" id="MF_00384">
    <property type="entry name" value="Homoser_kinase"/>
    <property type="match status" value="1"/>
</dbReference>
<comment type="caution">
    <text evidence="11">The sequence shown here is derived from an EMBL/GenBank/DDBJ whole genome shotgun (WGS) entry which is preliminary data.</text>
</comment>
<dbReference type="InterPro" id="IPR036554">
    <property type="entry name" value="GHMP_kinase_C_sf"/>
</dbReference>
<dbReference type="Pfam" id="PF08544">
    <property type="entry name" value="GHMP_kinases_C"/>
    <property type="match status" value="1"/>
</dbReference>
<dbReference type="GO" id="GO:0005524">
    <property type="term" value="F:ATP binding"/>
    <property type="evidence" value="ECO:0007669"/>
    <property type="project" value="UniProtKB-UniRule"/>
</dbReference>
<sequence length="306" mass="32617">MKSYVKVSAPASIANFGPGFDTFGMALEEPRDVIELTLDVYETEIETVPDYSIPTKKNAAFAAANAIAWKNRVNSPFHMKITKGVRPGSGIGSSAASSVGAALAMAVAMDYEAKDEEIIQASSLGEKMASGSAHIDNVTASLLGGFTIVSSRNPVDVISIPVERLPKFDIVVTLPDVVLETRKSRSVLPRQVPLTDAVENISYCSTIVHSMLDRNIEKVGKYLNDAVVLPYRKQLMPWYDRVMKAATGAGAIGFSVSGAGPAVFAICIENARKVAAEMEKAFKAAGFKSQSIITKPGKGAEVLTVK</sequence>
<comment type="subcellular location">
    <subcellularLocation>
        <location evidence="7">Cytoplasm</location>
    </subcellularLocation>
</comment>
<feature type="domain" description="GHMP kinase N-terminal" evidence="9">
    <location>
        <begin position="63"/>
        <end position="145"/>
    </location>
</feature>
<protein>
    <recommendedName>
        <fullName evidence="7 8">Homoserine kinase</fullName>
        <shortName evidence="7">HK</shortName>
        <shortName evidence="7">HSK</shortName>
        <ecNumber evidence="7 8">2.7.1.39</ecNumber>
    </recommendedName>
</protein>
<keyword evidence="5 7" id="KW-0418">Kinase</keyword>
<keyword evidence="4 7" id="KW-0547">Nucleotide-binding</keyword>
<dbReference type="NCBIfam" id="NF002288">
    <property type="entry name" value="PRK01212.1-4"/>
    <property type="match status" value="1"/>
</dbReference>
<evidence type="ECO:0000256" key="8">
    <source>
        <dbReference type="NCBIfam" id="TIGR00191"/>
    </source>
</evidence>
<evidence type="ECO:0000256" key="2">
    <source>
        <dbReference type="ARBA" id="ARBA00022679"/>
    </source>
</evidence>
<name>A0A8J8CA28_9ARCH</name>
<keyword evidence="1 7" id="KW-0028">Amino-acid biosynthesis</keyword>
<evidence type="ECO:0000256" key="6">
    <source>
        <dbReference type="ARBA" id="ARBA00022840"/>
    </source>
</evidence>
<evidence type="ECO:0000313" key="11">
    <source>
        <dbReference type="EMBL" id="MBX8631033.1"/>
    </source>
</evidence>
<evidence type="ECO:0000259" key="10">
    <source>
        <dbReference type="Pfam" id="PF08544"/>
    </source>
</evidence>
<keyword evidence="3 7" id="KW-0791">Threonine biosynthesis</keyword>
<keyword evidence="2 7" id="KW-0808">Transferase</keyword>
<evidence type="ECO:0000256" key="7">
    <source>
        <dbReference type="HAMAP-Rule" id="MF_00384"/>
    </source>
</evidence>
<keyword evidence="6 7" id="KW-0067">ATP-binding</keyword>
<accession>A0A8J8CA28</accession>
<evidence type="ECO:0000256" key="3">
    <source>
        <dbReference type="ARBA" id="ARBA00022697"/>
    </source>
</evidence>
<dbReference type="EC" id="2.7.1.39" evidence="7 8"/>
<dbReference type="PIRSF" id="PIRSF000676">
    <property type="entry name" value="Homoser_kin"/>
    <property type="match status" value="1"/>
</dbReference>
<dbReference type="GO" id="GO:0009088">
    <property type="term" value="P:threonine biosynthetic process"/>
    <property type="evidence" value="ECO:0007669"/>
    <property type="project" value="UniProtKB-UniRule"/>
</dbReference>
<evidence type="ECO:0000259" key="9">
    <source>
        <dbReference type="Pfam" id="PF00288"/>
    </source>
</evidence>
<dbReference type="AlphaFoldDB" id="A0A8J8CA28"/>
<proteinExistence type="inferred from homology"/>
<dbReference type="PANTHER" id="PTHR20861:SF1">
    <property type="entry name" value="HOMOSERINE KINASE"/>
    <property type="match status" value="1"/>
</dbReference>
<evidence type="ECO:0000256" key="4">
    <source>
        <dbReference type="ARBA" id="ARBA00022741"/>
    </source>
</evidence>
<dbReference type="NCBIfam" id="TIGR00191">
    <property type="entry name" value="thrB"/>
    <property type="match status" value="1"/>
</dbReference>
<reference evidence="11" key="1">
    <citation type="submission" date="2021-04" db="EMBL/GenBank/DDBJ databases">
        <title>Genomic insights into ecological role and evolution of a novel Thermoplasmata order Candidatus Sysuiplasmatales.</title>
        <authorList>
            <person name="Yuan Y."/>
        </authorList>
    </citation>
    <scope>NUCLEOTIDE SEQUENCE</scope>
    <source>
        <strain evidence="12">TUT19-bin139</strain>
        <strain evidence="11">YP2-bin.285</strain>
    </source>
</reference>
<gene>
    <name evidence="7" type="primary">thrB</name>
    <name evidence="11" type="ORF">J9259_00690</name>
    <name evidence="12" type="ORF">KIY12_02965</name>
</gene>
<dbReference type="EMBL" id="JAHEAC010000016">
    <property type="protein sequence ID" value="MBX8643675.1"/>
    <property type="molecule type" value="Genomic_DNA"/>
</dbReference>
<evidence type="ECO:0000313" key="13">
    <source>
        <dbReference type="Proteomes" id="UP000716004"/>
    </source>
</evidence>
<keyword evidence="7" id="KW-0963">Cytoplasm</keyword>
<comment type="similarity">
    <text evidence="7">Belongs to the GHMP kinase family. Homoserine kinase subfamily.</text>
</comment>